<keyword evidence="1" id="KW-1133">Transmembrane helix</keyword>
<organism evidence="2">
    <name type="scientific">freshwater metagenome</name>
    <dbReference type="NCBI Taxonomy" id="449393"/>
    <lineage>
        <taxon>unclassified sequences</taxon>
        <taxon>metagenomes</taxon>
        <taxon>ecological metagenomes</taxon>
    </lineage>
</organism>
<accession>A0A6J5ZI67</accession>
<keyword evidence="1" id="KW-0812">Transmembrane</keyword>
<evidence type="ECO:0000256" key="1">
    <source>
        <dbReference type="SAM" id="Phobius"/>
    </source>
</evidence>
<proteinExistence type="predicted"/>
<sequence length="84" mass="8620">MDFAGHTGWLLGYVIGLVVVLVVVALVVPILLLAAKIGGQARSINTGLQSAERNTAGLAKLNETIESATAIIAGLIRGRKKLGG</sequence>
<feature type="transmembrane region" description="Helical" evidence="1">
    <location>
        <begin position="12"/>
        <end position="35"/>
    </location>
</feature>
<protein>
    <submittedName>
        <fullName evidence="2">Unannotated protein</fullName>
    </submittedName>
</protein>
<name>A0A6J5ZI67_9ZZZZ</name>
<dbReference type="AlphaFoldDB" id="A0A6J5ZI67"/>
<keyword evidence="1" id="KW-0472">Membrane</keyword>
<dbReference type="EMBL" id="CAESAJ010000134">
    <property type="protein sequence ID" value="CAB4342321.1"/>
    <property type="molecule type" value="Genomic_DNA"/>
</dbReference>
<reference evidence="2" key="1">
    <citation type="submission" date="2020-05" db="EMBL/GenBank/DDBJ databases">
        <authorList>
            <person name="Chiriac C."/>
            <person name="Salcher M."/>
            <person name="Ghai R."/>
            <person name="Kavagutti S V."/>
        </authorList>
    </citation>
    <scope>NUCLEOTIDE SEQUENCE</scope>
</reference>
<evidence type="ECO:0000313" key="2">
    <source>
        <dbReference type="EMBL" id="CAB4342321.1"/>
    </source>
</evidence>
<gene>
    <name evidence="2" type="ORF">UFOPK3770_01070</name>
</gene>